<accession>A0AC58SM46</accession>
<name>A0AC58SM46_TOBAC</name>
<reference evidence="1" key="1">
    <citation type="journal article" date="2014" name="Nat. Commun.">
        <title>The tobacco genome sequence and its comparison with those of tomato and potato.</title>
        <authorList>
            <person name="Sierro N."/>
            <person name="Battey J.N."/>
            <person name="Ouadi S."/>
            <person name="Bakaher N."/>
            <person name="Bovet L."/>
            <person name="Willig A."/>
            <person name="Goepfert S."/>
            <person name="Peitsch M.C."/>
            <person name="Ivanov N.V."/>
        </authorList>
    </citation>
    <scope>NUCLEOTIDE SEQUENCE [LARGE SCALE GENOMIC DNA]</scope>
</reference>
<sequence>MCPKTPEETERMSRVPYRSAVGSLMYAMVCTRPDICQAVGLVSRYQTDPGLAHWQAVKRIMRYLKGTADYSICYQGGKDLQFVGYSDVDHGGNLDERKSTSGYVLLLSDGAISWSSKKRSCVSLSTMEAEYVALASATQEAVWLKKFLEHLLDITENTEPILVCDSEAAISSTKDPKFHCKTKHIDIKYNYARDMVRRKVVNVKYVSTKDILADPLTKPLSRDAFVRHTRSQGLRRL</sequence>
<evidence type="ECO:0000313" key="2">
    <source>
        <dbReference type="RefSeq" id="XP_075086049.1"/>
    </source>
</evidence>
<dbReference type="RefSeq" id="XP_075086049.1">
    <property type="nucleotide sequence ID" value="XM_075229948.1"/>
</dbReference>
<proteinExistence type="predicted"/>
<dbReference type="Proteomes" id="UP000790787">
    <property type="component" value="Chromosome 14"/>
</dbReference>
<reference evidence="2" key="2">
    <citation type="submission" date="2025-08" db="UniProtKB">
        <authorList>
            <consortium name="RefSeq"/>
        </authorList>
    </citation>
    <scope>IDENTIFICATION</scope>
    <source>
        <tissue evidence="2">Leaf</tissue>
    </source>
</reference>
<gene>
    <name evidence="2" type="primary">LOC142168795</name>
</gene>
<keyword evidence="1" id="KW-1185">Reference proteome</keyword>
<protein>
    <submittedName>
        <fullName evidence="2">Secreted RxLR effector protein 161-like</fullName>
    </submittedName>
</protein>
<organism evidence="1 2">
    <name type="scientific">Nicotiana tabacum</name>
    <name type="common">Common tobacco</name>
    <dbReference type="NCBI Taxonomy" id="4097"/>
    <lineage>
        <taxon>Eukaryota</taxon>
        <taxon>Viridiplantae</taxon>
        <taxon>Streptophyta</taxon>
        <taxon>Embryophyta</taxon>
        <taxon>Tracheophyta</taxon>
        <taxon>Spermatophyta</taxon>
        <taxon>Magnoliopsida</taxon>
        <taxon>eudicotyledons</taxon>
        <taxon>Gunneridae</taxon>
        <taxon>Pentapetalae</taxon>
        <taxon>asterids</taxon>
        <taxon>lamiids</taxon>
        <taxon>Solanales</taxon>
        <taxon>Solanaceae</taxon>
        <taxon>Nicotianoideae</taxon>
        <taxon>Nicotianeae</taxon>
        <taxon>Nicotiana</taxon>
    </lineage>
</organism>
<evidence type="ECO:0000313" key="1">
    <source>
        <dbReference type="Proteomes" id="UP000790787"/>
    </source>
</evidence>